<dbReference type="RefSeq" id="WP_268060466.1">
    <property type="nucleotide sequence ID" value="NZ_JAPQFJ010000004.1"/>
</dbReference>
<organism evidence="1 2">
    <name type="scientific">Clostridium brassicae</name>
    <dbReference type="NCBI Taxonomy" id="2999072"/>
    <lineage>
        <taxon>Bacteria</taxon>
        <taxon>Bacillati</taxon>
        <taxon>Bacillota</taxon>
        <taxon>Clostridia</taxon>
        <taxon>Eubacteriales</taxon>
        <taxon>Clostridiaceae</taxon>
        <taxon>Clostridium</taxon>
    </lineage>
</organism>
<dbReference type="Gene3D" id="3.30.2320.50">
    <property type="match status" value="1"/>
</dbReference>
<comment type="caution">
    <text evidence="1">The sequence shown here is derived from an EMBL/GenBank/DDBJ whole genome shotgun (WGS) entry which is preliminary data.</text>
</comment>
<proteinExistence type="predicted"/>
<reference evidence="1" key="1">
    <citation type="submission" date="2022-12" db="EMBL/GenBank/DDBJ databases">
        <title>Clostridium sp. nov., isolated from industrial wastewater.</title>
        <authorList>
            <person name="Jiayan W."/>
        </authorList>
    </citation>
    <scope>NUCLEOTIDE SEQUENCE</scope>
    <source>
        <strain evidence="1">ZC22-4</strain>
    </source>
</reference>
<gene>
    <name evidence="1" type="ORF">OW729_05470</name>
</gene>
<name>A0ABT4D6Y6_9CLOT</name>
<protein>
    <recommendedName>
        <fullName evidence="3">Hydrogenase maturation nickel metallochaperone HypA</fullName>
    </recommendedName>
</protein>
<accession>A0ABT4D6Y6</accession>
<sequence length="84" mass="9585">MHDSFLMQNISKGINEVCRKNNLKKVTLIDISVGFSSHITEKNLLEHLVDLNSEVVDENTQVKVNYEDMPELMAVIKKVEGEKI</sequence>
<dbReference type="Proteomes" id="UP001144612">
    <property type="component" value="Unassembled WGS sequence"/>
</dbReference>
<keyword evidence="2" id="KW-1185">Reference proteome</keyword>
<dbReference type="EMBL" id="JAPQFJ010000004">
    <property type="protein sequence ID" value="MCY6958055.1"/>
    <property type="molecule type" value="Genomic_DNA"/>
</dbReference>
<evidence type="ECO:0000313" key="1">
    <source>
        <dbReference type="EMBL" id="MCY6958055.1"/>
    </source>
</evidence>
<evidence type="ECO:0008006" key="3">
    <source>
        <dbReference type="Google" id="ProtNLM"/>
    </source>
</evidence>
<evidence type="ECO:0000313" key="2">
    <source>
        <dbReference type="Proteomes" id="UP001144612"/>
    </source>
</evidence>